<organism evidence="1 2">
    <name type="scientific">Pseudomonas putida</name>
    <name type="common">Arthrobacter siderocapsulatus</name>
    <dbReference type="NCBI Taxonomy" id="303"/>
    <lineage>
        <taxon>Bacteria</taxon>
        <taxon>Pseudomonadati</taxon>
        <taxon>Pseudomonadota</taxon>
        <taxon>Gammaproteobacteria</taxon>
        <taxon>Pseudomonadales</taxon>
        <taxon>Pseudomonadaceae</taxon>
        <taxon>Pseudomonas</taxon>
    </lineage>
</organism>
<proteinExistence type="predicted"/>
<dbReference type="AlphaFoldDB" id="A0A9X8EFF4"/>
<evidence type="ECO:0000313" key="2">
    <source>
        <dbReference type="Proteomes" id="UP000269115"/>
    </source>
</evidence>
<reference evidence="1 2" key="1">
    <citation type="submission" date="2018-11" db="EMBL/GenBank/DDBJ databases">
        <title>Genomic analyses of the natural microbiome of Caenorhabditis elegans.</title>
        <authorList>
            <person name="Samuel B."/>
        </authorList>
    </citation>
    <scope>NUCLEOTIDE SEQUENCE [LARGE SCALE GENOMIC DNA]</scope>
    <source>
        <strain evidence="1 2">BIGb0473</strain>
    </source>
</reference>
<protein>
    <submittedName>
        <fullName evidence="1">Uncharacterized protein</fullName>
    </submittedName>
</protein>
<dbReference type="EMBL" id="RJUR01000014">
    <property type="protein sequence ID" value="ROQ48934.1"/>
    <property type="molecule type" value="Genomic_DNA"/>
</dbReference>
<dbReference type="RefSeq" id="WP_078481115.1">
    <property type="nucleotide sequence ID" value="NZ_RJUR01000014.1"/>
</dbReference>
<gene>
    <name evidence="1" type="ORF">EDF85_3237</name>
</gene>
<evidence type="ECO:0000313" key="1">
    <source>
        <dbReference type="EMBL" id="ROQ48934.1"/>
    </source>
</evidence>
<comment type="caution">
    <text evidence="1">The sequence shown here is derived from an EMBL/GenBank/DDBJ whole genome shotgun (WGS) entry which is preliminary data.</text>
</comment>
<accession>A0A9X8EFF4</accession>
<dbReference type="GeneID" id="87480885"/>
<sequence length="109" mass="12323">MNFHEMVQRFAAALPGTDSFKQANADCEAIIRDEPFQAGAAFLVAGFCRSYVLIYEDQGLEHDFALRNQRQLLEYMNSLQAALATCDHAIAHQALIEVVTHYARSERIF</sequence>
<dbReference type="Proteomes" id="UP000269115">
    <property type="component" value="Unassembled WGS sequence"/>
</dbReference>
<name>A0A9X8EFF4_PSEPU</name>